<sequence length="83" mass="9323">MRLWLCCNQVLKITKQQAAPGRRSCYAARFSALFGLEEPRTNSRRLAQRCFWASHGGVTLPAYGQRRVCSCADAAQSSSSRQR</sequence>
<dbReference type="GeneID" id="19153136"/>
<organism evidence="1 2">
    <name type="scientific">Cochliobolus carbonum (strain 26-R-13)</name>
    <name type="common">Maize leaf spot fungus</name>
    <name type="synonym">Bipolaris zeicola</name>
    <dbReference type="NCBI Taxonomy" id="930089"/>
    <lineage>
        <taxon>Eukaryota</taxon>
        <taxon>Fungi</taxon>
        <taxon>Dikarya</taxon>
        <taxon>Ascomycota</taxon>
        <taxon>Pezizomycotina</taxon>
        <taxon>Dothideomycetes</taxon>
        <taxon>Pleosporomycetidae</taxon>
        <taxon>Pleosporales</taxon>
        <taxon>Pleosporineae</taxon>
        <taxon>Pleosporaceae</taxon>
        <taxon>Bipolaris</taxon>
    </lineage>
</organism>
<accession>W6YV37</accession>
<dbReference type="AlphaFoldDB" id="W6YV37"/>
<gene>
    <name evidence="1" type="ORF">COCCADRAFT_91231</name>
</gene>
<name>W6YV37_COCC2</name>
<protein>
    <submittedName>
        <fullName evidence="1">Uncharacterized protein</fullName>
    </submittedName>
</protein>
<dbReference type="RefSeq" id="XP_007710402.1">
    <property type="nucleotide sequence ID" value="XM_007712212.1"/>
</dbReference>
<keyword evidence="2" id="KW-1185">Reference proteome</keyword>
<proteinExistence type="predicted"/>
<dbReference type="Proteomes" id="UP000053841">
    <property type="component" value="Unassembled WGS sequence"/>
</dbReference>
<dbReference type="KEGG" id="bze:COCCADRAFT_91231"/>
<evidence type="ECO:0000313" key="2">
    <source>
        <dbReference type="Proteomes" id="UP000053841"/>
    </source>
</evidence>
<dbReference type="HOGENOM" id="CLU_2542252_0_0_1"/>
<reference evidence="1 2" key="1">
    <citation type="journal article" date="2013" name="PLoS Genet.">
        <title>Comparative genome structure, secondary metabolite, and effector coding capacity across Cochliobolus pathogens.</title>
        <authorList>
            <person name="Condon B.J."/>
            <person name="Leng Y."/>
            <person name="Wu D."/>
            <person name="Bushley K.E."/>
            <person name="Ohm R.A."/>
            <person name="Otillar R."/>
            <person name="Martin J."/>
            <person name="Schackwitz W."/>
            <person name="Grimwood J."/>
            <person name="MohdZainudin N."/>
            <person name="Xue C."/>
            <person name="Wang R."/>
            <person name="Manning V.A."/>
            <person name="Dhillon B."/>
            <person name="Tu Z.J."/>
            <person name="Steffenson B.J."/>
            <person name="Salamov A."/>
            <person name="Sun H."/>
            <person name="Lowry S."/>
            <person name="LaButti K."/>
            <person name="Han J."/>
            <person name="Copeland A."/>
            <person name="Lindquist E."/>
            <person name="Barry K."/>
            <person name="Schmutz J."/>
            <person name="Baker S.E."/>
            <person name="Ciuffetti L.M."/>
            <person name="Grigoriev I.V."/>
            <person name="Zhong S."/>
            <person name="Turgeon B.G."/>
        </authorList>
    </citation>
    <scope>NUCLEOTIDE SEQUENCE [LARGE SCALE GENOMIC DNA]</scope>
    <source>
        <strain evidence="1 2">26-R-13</strain>
    </source>
</reference>
<evidence type="ECO:0000313" key="1">
    <source>
        <dbReference type="EMBL" id="EUC35321.1"/>
    </source>
</evidence>
<dbReference type="EMBL" id="KI964577">
    <property type="protein sequence ID" value="EUC35321.1"/>
    <property type="molecule type" value="Genomic_DNA"/>
</dbReference>